<sequence length="358" mass="38866">MRVLFKTSYDQDIDHLVDPGERFRVGLVIAVALAAPMFVSAYFLSELSIFICYALAGIGLMVLLGFTGQVSFGHAAFLGIGAYAQAALMTWGVPFVVSLPMAGLISGLAGAGLGRAVSKMHGFYLAVATLAFAIVTESVIGAAEPVTGGHMGLQVPAISLFGFELTDNWQVYYLYLGVLLFIIWGTANLMRSPSGRSMIAVRDSETSARSLGIDVAGVKVRAFFVSAAITGVAGGLMAHLLFYLSPETFNLLESLRLMLMVVVGGLGTISGAIFGAIFVSFLPNVIDLVRMVLPAVIADKAGLEYLLFGAIIALFIMFEPQGIYGRWRKLRLFIETYPYYRRATFVRQKRYLKSERFR</sequence>
<evidence type="ECO:0008006" key="9">
    <source>
        <dbReference type="Google" id="ProtNLM"/>
    </source>
</evidence>
<evidence type="ECO:0000256" key="5">
    <source>
        <dbReference type="ARBA" id="ARBA00023136"/>
    </source>
</evidence>
<feature type="transmembrane region" description="Helical" evidence="6">
    <location>
        <begin position="88"/>
        <end position="111"/>
    </location>
</feature>
<dbReference type="STRING" id="1670800.BSQ44_04280"/>
<feature type="transmembrane region" description="Helical" evidence="6">
    <location>
        <begin position="303"/>
        <end position="323"/>
    </location>
</feature>
<dbReference type="InterPro" id="IPR001851">
    <property type="entry name" value="ABC_transp_permease"/>
</dbReference>
<dbReference type="AlphaFoldDB" id="A0A1L3SMV9"/>
<dbReference type="CDD" id="cd06581">
    <property type="entry name" value="TM_PBP1_LivM_like"/>
    <property type="match status" value="1"/>
</dbReference>
<feature type="transmembrane region" description="Helical" evidence="6">
    <location>
        <begin position="222"/>
        <end position="245"/>
    </location>
</feature>
<protein>
    <recommendedName>
        <fullName evidence="9">Branched-chain amino acid ABC transporter permease</fullName>
    </recommendedName>
</protein>
<evidence type="ECO:0000256" key="3">
    <source>
        <dbReference type="ARBA" id="ARBA00022692"/>
    </source>
</evidence>
<evidence type="ECO:0000313" key="8">
    <source>
        <dbReference type="Proteomes" id="UP000182840"/>
    </source>
</evidence>
<dbReference type="RefSeq" id="WP_072602100.1">
    <property type="nucleotide sequence ID" value="NZ_CP018171.1"/>
</dbReference>
<dbReference type="GO" id="GO:0015658">
    <property type="term" value="F:branched-chain amino acid transmembrane transporter activity"/>
    <property type="evidence" value="ECO:0007669"/>
    <property type="project" value="InterPro"/>
</dbReference>
<evidence type="ECO:0000256" key="4">
    <source>
        <dbReference type="ARBA" id="ARBA00022989"/>
    </source>
</evidence>
<keyword evidence="8" id="KW-1185">Reference proteome</keyword>
<feature type="transmembrane region" description="Helical" evidence="6">
    <location>
        <begin position="257"/>
        <end position="282"/>
    </location>
</feature>
<dbReference type="PANTHER" id="PTHR30482">
    <property type="entry name" value="HIGH-AFFINITY BRANCHED-CHAIN AMINO ACID TRANSPORT SYSTEM PERMEASE"/>
    <property type="match status" value="1"/>
</dbReference>
<evidence type="ECO:0000256" key="2">
    <source>
        <dbReference type="ARBA" id="ARBA00022475"/>
    </source>
</evidence>
<dbReference type="Pfam" id="PF02653">
    <property type="entry name" value="BPD_transp_2"/>
    <property type="match status" value="1"/>
</dbReference>
<feature type="transmembrane region" description="Helical" evidence="6">
    <location>
        <begin position="172"/>
        <end position="190"/>
    </location>
</feature>
<reference evidence="8" key="1">
    <citation type="submission" date="2016-11" db="EMBL/GenBank/DDBJ databases">
        <title>Mesorhizobium oceanicum sp. nov., isolated from deep seawater in South China Sea.</title>
        <authorList>
            <person name="Fu G.-Y."/>
        </authorList>
    </citation>
    <scope>NUCLEOTIDE SEQUENCE [LARGE SCALE GENOMIC DNA]</scope>
    <source>
        <strain evidence="8">B7</strain>
    </source>
</reference>
<comment type="subcellular location">
    <subcellularLocation>
        <location evidence="1">Cell membrane</location>
        <topology evidence="1">Multi-pass membrane protein</topology>
    </subcellularLocation>
</comment>
<keyword evidence="5 6" id="KW-0472">Membrane</keyword>
<dbReference type="Proteomes" id="UP000182840">
    <property type="component" value="Chromosome"/>
</dbReference>
<dbReference type="PANTHER" id="PTHR30482:SF20">
    <property type="entry name" value="HIGH-AFFINITY BRANCHED-CHAIN AMINO ACID TRANSPORT SYSTEM PERMEASE PROTEIN LIVM"/>
    <property type="match status" value="1"/>
</dbReference>
<gene>
    <name evidence="7" type="ORF">BSQ44_04280</name>
</gene>
<dbReference type="GO" id="GO:0005886">
    <property type="term" value="C:plasma membrane"/>
    <property type="evidence" value="ECO:0007669"/>
    <property type="project" value="UniProtKB-SubCell"/>
</dbReference>
<feature type="transmembrane region" description="Helical" evidence="6">
    <location>
        <begin position="123"/>
        <end position="143"/>
    </location>
</feature>
<keyword evidence="2" id="KW-1003">Cell membrane</keyword>
<evidence type="ECO:0000256" key="1">
    <source>
        <dbReference type="ARBA" id="ARBA00004651"/>
    </source>
</evidence>
<feature type="transmembrane region" description="Helical" evidence="6">
    <location>
        <begin position="23"/>
        <end position="43"/>
    </location>
</feature>
<keyword evidence="4 6" id="KW-1133">Transmembrane helix</keyword>
<name>A0A1L3SMV9_9HYPH</name>
<dbReference type="EMBL" id="CP018171">
    <property type="protein sequence ID" value="APH70691.1"/>
    <property type="molecule type" value="Genomic_DNA"/>
</dbReference>
<organism evidence="7 8">
    <name type="scientific">Aquibium oceanicum</name>
    <dbReference type="NCBI Taxonomy" id="1670800"/>
    <lineage>
        <taxon>Bacteria</taxon>
        <taxon>Pseudomonadati</taxon>
        <taxon>Pseudomonadota</taxon>
        <taxon>Alphaproteobacteria</taxon>
        <taxon>Hyphomicrobiales</taxon>
        <taxon>Phyllobacteriaceae</taxon>
        <taxon>Aquibium</taxon>
    </lineage>
</organism>
<dbReference type="OrthoDB" id="9804361at2"/>
<dbReference type="InterPro" id="IPR043428">
    <property type="entry name" value="LivM-like"/>
</dbReference>
<proteinExistence type="predicted"/>
<keyword evidence="3 6" id="KW-0812">Transmembrane</keyword>
<evidence type="ECO:0000256" key="6">
    <source>
        <dbReference type="SAM" id="Phobius"/>
    </source>
</evidence>
<evidence type="ECO:0000313" key="7">
    <source>
        <dbReference type="EMBL" id="APH70691.1"/>
    </source>
</evidence>
<feature type="transmembrane region" description="Helical" evidence="6">
    <location>
        <begin position="50"/>
        <end position="68"/>
    </location>
</feature>
<accession>A0A1L3SMV9</accession>
<dbReference type="KEGG" id="meso:BSQ44_04280"/>